<dbReference type="PANTHER" id="PTHR43472">
    <property type="entry name" value="PHOSPHORIBOSYLAMINE--GLYCINE LIGASE"/>
    <property type="match status" value="1"/>
</dbReference>
<dbReference type="GO" id="GO:0009113">
    <property type="term" value="P:purine nucleobase biosynthetic process"/>
    <property type="evidence" value="ECO:0007669"/>
    <property type="project" value="InterPro"/>
</dbReference>
<evidence type="ECO:0000256" key="1">
    <source>
        <dbReference type="ARBA" id="ARBA00022598"/>
    </source>
</evidence>
<dbReference type="Pfam" id="PF01071">
    <property type="entry name" value="GARS_A"/>
    <property type="match status" value="1"/>
</dbReference>
<evidence type="ECO:0000259" key="4">
    <source>
        <dbReference type="Pfam" id="PF01071"/>
    </source>
</evidence>
<reference evidence="6 7" key="1">
    <citation type="submission" date="2024-04" db="EMBL/GenBank/DDBJ databases">
        <authorList>
            <person name="Rising A."/>
            <person name="Reimegard J."/>
            <person name="Sonavane S."/>
            <person name="Akerstrom W."/>
            <person name="Nylinder S."/>
            <person name="Hedman E."/>
            <person name="Kallberg Y."/>
        </authorList>
    </citation>
    <scope>NUCLEOTIDE SEQUENCE [LARGE SCALE GENOMIC DNA]</scope>
</reference>
<feature type="domain" description="Phosphoribosylglycinamide synthetase ATP-grasp (A)" evidence="4">
    <location>
        <begin position="80"/>
        <end position="165"/>
    </location>
</feature>
<dbReference type="AlphaFoldDB" id="A0AAV2AT54"/>
<dbReference type="InterPro" id="IPR020561">
    <property type="entry name" value="PRibGlycinamid_synth_ATP-grasp"/>
</dbReference>
<keyword evidence="3" id="KW-0067">ATP-binding</keyword>
<dbReference type="SUPFAM" id="SSF56059">
    <property type="entry name" value="Glutathione synthetase ATP-binding domain-like"/>
    <property type="match status" value="1"/>
</dbReference>
<comment type="caution">
    <text evidence="6">The sequence shown here is derived from an EMBL/GenBank/DDBJ whole genome shotgun (WGS) entry which is preliminary data.</text>
</comment>
<proteinExistence type="predicted"/>
<dbReference type="EMBL" id="CAXIEN010000208">
    <property type="protein sequence ID" value="CAL1286772.1"/>
    <property type="molecule type" value="Genomic_DNA"/>
</dbReference>
<dbReference type="Gene3D" id="3.30.1490.20">
    <property type="entry name" value="ATP-grasp fold, A domain"/>
    <property type="match status" value="1"/>
</dbReference>
<evidence type="ECO:0000259" key="5">
    <source>
        <dbReference type="Pfam" id="PF02844"/>
    </source>
</evidence>
<gene>
    <name evidence="6" type="ORF">LARSCL_LOCUS14429</name>
</gene>
<dbReference type="Proteomes" id="UP001497382">
    <property type="component" value="Unassembled WGS sequence"/>
</dbReference>
<dbReference type="InterPro" id="IPR000115">
    <property type="entry name" value="PRibGlycinamide_synth"/>
</dbReference>
<dbReference type="SUPFAM" id="SSF52440">
    <property type="entry name" value="PreATP-grasp domain"/>
    <property type="match status" value="1"/>
</dbReference>
<evidence type="ECO:0008006" key="8">
    <source>
        <dbReference type="Google" id="ProtNLM"/>
    </source>
</evidence>
<dbReference type="InterPro" id="IPR016185">
    <property type="entry name" value="PreATP-grasp_dom_sf"/>
</dbReference>
<feature type="domain" description="Phosphoribosylglycinamide synthetase N-terminal" evidence="5">
    <location>
        <begin position="7"/>
        <end position="46"/>
    </location>
</feature>
<sequence length="165" mass="18131">MTMTDLVLVIGRGVREHALAWKLSQSPLIKHVYVSPGNAGTHTTSKFYNCVFQFSCRTYHLKEAGIDCFGPCQKAAQIEASKEFAKFFMDKYEIPTARWKSFKSAKEAQDHILNAPYDALVVKASGLVAGKGVIVGKDKEAAFKAVETLKQDKGLSASSDIIVIE</sequence>
<keyword evidence="1" id="KW-0436">Ligase</keyword>
<protein>
    <recommendedName>
        <fullName evidence="8">ATP-grasp domain-containing protein</fullName>
    </recommendedName>
</protein>
<dbReference type="Pfam" id="PF02844">
    <property type="entry name" value="GARS_N"/>
    <property type="match status" value="1"/>
</dbReference>
<organism evidence="6 7">
    <name type="scientific">Larinioides sclopetarius</name>
    <dbReference type="NCBI Taxonomy" id="280406"/>
    <lineage>
        <taxon>Eukaryota</taxon>
        <taxon>Metazoa</taxon>
        <taxon>Ecdysozoa</taxon>
        <taxon>Arthropoda</taxon>
        <taxon>Chelicerata</taxon>
        <taxon>Arachnida</taxon>
        <taxon>Araneae</taxon>
        <taxon>Araneomorphae</taxon>
        <taxon>Entelegynae</taxon>
        <taxon>Araneoidea</taxon>
        <taxon>Araneidae</taxon>
        <taxon>Larinioides</taxon>
    </lineage>
</organism>
<evidence type="ECO:0000313" key="7">
    <source>
        <dbReference type="Proteomes" id="UP001497382"/>
    </source>
</evidence>
<keyword evidence="7" id="KW-1185">Reference proteome</keyword>
<dbReference type="PANTHER" id="PTHR43472:SF1">
    <property type="entry name" value="PHOSPHORIBOSYLAMINE--GLYCINE LIGASE, CHLOROPLASTIC"/>
    <property type="match status" value="1"/>
</dbReference>
<dbReference type="InterPro" id="IPR013815">
    <property type="entry name" value="ATP_grasp_subdomain_1"/>
</dbReference>
<evidence type="ECO:0000256" key="3">
    <source>
        <dbReference type="ARBA" id="ARBA00022840"/>
    </source>
</evidence>
<dbReference type="SMART" id="SM01209">
    <property type="entry name" value="GARS_A"/>
    <property type="match status" value="1"/>
</dbReference>
<dbReference type="Gene3D" id="3.40.50.20">
    <property type="match status" value="1"/>
</dbReference>
<evidence type="ECO:0000313" key="6">
    <source>
        <dbReference type="EMBL" id="CAL1286772.1"/>
    </source>
</evidence>
<name>A0AAV2AT54_9ARAC</name>
<dbReference type="GO" id="GO:0004637">
    <property type="term" value="F:phosphoribosylamine-glycine ligase activity"/>
    <property type="evidence" value="ECO:0007669"/>
    <property type="project" value="InterPro"/>
</dbReference>
<evidence type="ECO:0000256" key="2">
    <source>
        <dbReference type="ARBA" id="ARBA00022741"/>
    </source>
</evidence>
<accession>A0AAV2AT54</accession>
<dbReference type="GO" id="GO:0005524">
    <property type="term" value="F:ATP binding"/>
    <property type="evidence" value="ECO:0007669"/>
    <property type="project" value="UniProtKB-KW"/>
</dbReference>
<keyword evidence="2" id="KW-0547">Nucleotide-binding</keyword>
<dbReference type="InterPro" id="IPR020562">
    <property type="entry name" value="PRibGlycinamide_synth_N"/>
</dbReference>